<gene>
    <name evidence="1" type="ORF">BPAG_LOCUS2180</name>
</gene>
<reference evidence="3" key="1">
    <citation type="submission" date="2017-02" db="UniProtKB">
        <authorList>
            <consortium name="WormBaseParasite"/>
        </authorList>
    </citation>
    <scope>IDENTIFICATION</scope>
</reference>
<organism evidence="3">
    <name type="scientific">Brugia pahangi</name>
    <name type="common">Filarial nematode worm</name>
    <dbReference type="NCBI Taxonomy" id="6280"/>
    <lineage>
        <taxon>Eukaryota</taxon>
        <taxon>Metazoa</taxon>
        <taxon>Ecdysozoa</taxon>
        <taxon>Nematoda</taxon>
        <taxon>Chromadorea</taxon>
        <taxon>Rhabditida</taxon>
        <taxon>Spirurina</taxon>
        <taxon>Spiruromorpha</taxon>
        <taxon>Filarioidea</taxon>
        <taxon>Onchocercidae</taxon>
        <taxon>Brugia</taxon>
    </lineage>
</organism>
<sequence>MKRHSGDDDLSSSDIHERLLVSSRGVGGIIGKESSVKVSYRDTALNDSEVVLVGRSTSIIYSDTFTVAGDHFHWLVRTVDEIIENKYGSINYLFIHFQFLKIYLTRLAKH</sequence>
<dbReference type="WBParaSite" id="BPAG_0000221001-mRNA-1">
    <property type="protein sequence ID" value="BPAG_0000221001-mRNA-1"/>
    <property type="gene ID" value="BPAG_0000221001"/>
</dbReference>
<name>A0A0N4T1Z6_BRUPA</name>
<keyword evidence="2" id="KW-1185">Reference proteome</keyword>
<dbReference type="AlphaFoldDB" id="A0A0N4T1Z6"/>
<evidence type="ECO:0000313" key="1">
    <source>
        <dbReference type="EMBL" id="VDN83366.1"/>
    </source>
</evidence>
<proteinExistence type="predicted"/>
<accession>A0A0N4T1Z6</accession>
<dbReference type="Proteomes" id="UP000278627">
    <property type="component" value="Unassembled WGS sequence"/>
</dbReference>
<evidence type="ECO:0000313" key="3">
    <source>
        <dbReference type="WBParaSite" id="BPAG_0000221001-mRNA-1"/>
    </source>
</evidence>
<reference evidence="1 2" key="2">
    <citation type="submission" date="2018-11" db="EMBL/GenBank/DDBJ databases">
        <authorList>
            <consortium name="Pathogen Informatics"/>
        </authorList>
    </citation>
    <scope>NUCLEOTIDE SEQUENCE [LARGE SCALE GENOMIC DNA]</scope>
</reference>
<protein>
    <submittedName>
        <fullName evidence="1 3">Uncharacterized protein</fullName>
    </submittedName>
</protein>
<evidence type="ECO:0000313" key="2">
    <source>
        <dbReference type="Proteomes" id="UP000278627"/>
    </source>
</evidence>
<dbReference type="EMBL" id="UZAD01000268">
    <property type="protein sequence ID" value="VDN83366.1"/>
    <property type="molecule type" value="Genomic_DNA"/>
</dbReference>